<dbReference type="Proteomes" id="UP001187343">
    <property type="component" value="Unassembled WGS sequence"/>
</dbReference>
<proteinExistence type="predicted"/>
<sequence>MSVVDDNNLSGSPQGSEVSPGDSEVLHHPLCQESGPGSASSHLSDEPYQWLPVPDEKLDWLLMRMMNERGQAKRSLDSSLKDEHPGGIAQEIEALKTVETKQGSALNT</sequence>
<protein>
    <submittedName>
        <fullName evidence="2">Uncharacterized protein</fullName>
    </submittedName>
</protein>
<gene>
    <name evidence="2" type="ORF">Q8A67_011485</name>
</gene>
<comment type="caution">
    <text evidence="2">The sequence shown here is derived from an EMBL/GenBank/DDBJ whole genome shotgun (WGS) entry which is preliminary data.</text>
</comment>
<accession>A0AA88Q2I1</accession>
<evidence type="ECO:0000313" key="2">
    <source>
        <dbReference type="EMBL" id="KAK2896997.1"/>
    </source>
</evidence>
<keyword evidence="3" id="KW-1185">Reference proteome</keyword>
<evidence type="ECO:0000313" key="3">
    <source>
        <dbReference type="Proteomes" id="UP001187343"/>
    </source>
</evidence>
<feature type="compositionally biased region" description="Polar residues" evidence="1">
    <location>
        <begin position="1"/>
        <end position="17"/>
    </location>
</feature>
<name>A0AA88Q2I1_9TELE</name>
<organism evidence="2 3">
    <name type="scientific">Cirrhinus molitorella</name>
    <name type="common">mud carp</name>
    <dbReference type="NCBI Taxonomy" id="172907"/>
    <lineage>
        <taxon>Eukaryota</taxon>
        <taxon>Metazoa</taxon>
        <taxon>Chordata</taxon>
        <taxon>Craniata</taxon>
        <taxon>Vertebrata</taxon>
        <taxon>Euteleostomi</taxon>
        <taxon>Actinopterygii</taxon>
        <taxon>Neopterygii</taxon>
        <taxon>Teleostei</taxon>
        <taxon>Ostariophysi</taxon>
        <taxon>Cypriniformes</taxon>
        <taxon>Cyprinidae</taxon>
        <taxon>Labeoninae</taxon>
        <taxon>Labeonini</taxon>
        <taxon>Cirrhinus</taxon>
    </lineage>
</organism>
<evidence type="ECO:0000256" key="1">
    <source>
        <dbReference type="SAM" id="MobiDB-lite"/>
    </source>
</evidence>
<dbReference type="EMBL" id="JAUYZG010000010">
    <property type="protein sequence ID" value="KAK2896997.1"/>
    <property type="molecule type" value="Genomic_DNA"/>
</dbReference>
<reference evidence="2" key="1">
    <citation type="submission" date="2023-08" db="EMBL/GenBank/DDBJ databases">
        <title>Chromosome-level Genome Assembly of mud carp (Cirrhinus molitorella).</title>
        <authorList>
            <person name="Liu H."/>
        </authorList>
    </citation>
    <scope>NUCLEOTIDE SEQUENCE</scope>
    <source>
        <strain evidence="2">Prfri</strain>
        <tissue evidence="2">Muscle</tissue>
    </source>
</reference>
<dbReference type="AlphaFoldDB" id="A0AA88Q2I1"/>
<feature type="region of interest" description="Disordered" evidence="1">
    <location>
        <begin position="1"/>
        <end position="49"/>
    </location>
</feature>